<gene>
    <name evidence="1" type="ORF">QEK83_000069</name>
</gene>
<evidence type="ECO:0000313" key="2">
    <source>
        <dbReference type="Proteomes" id="UP001214521"/>
    </source>
</evidence>
<proteinExistence type="predicted"/>
<comment type="caution">
    <text evidence="1">The sequence shown here is derived from an EMBL/GenBank/DDBJ whole genome shotgun (WGS) entry which is preliminary data.</text>
</comment>
<organism evidence="1 2">
    <name type="scientific">Stenotrophomonas maltophilia</name>
    <name type="common">Pseudomonas maltophilia</name>
    <name type="synonym">Xanthomonas maltophilia</name>
    <dbReference type="NCBI Taxonomy" id="40324"/>
    <lineage>
        <taxon>Bacteria</taxon>
        <taxon>Pseudomonadati</taxon>
        <taxon>Pseudomonadota</taxon>
        <taxon>Gammaproteobacteria</taxon>
        <taxon>Lysobacterales</taxon>
        <taxon>Lysobacteraceae</taxon>
        <taxon>Stenotrophomonas</taxon>
        <taxon>Stenotrophomonas maltophilia group</taxon>
    </lineage>
</organism>
<reference evidence="1" key="1">
    <citation type="submission" date="2022-07" db="EMBL/GenBank/DDBJ databases">
        <authorList>
            <consortium name="Clinical and Environmental Microbiology Branch: Whole genome sequencing antimicrobial resistance pathogens in the healthcare setting"/>
        </authorList>
    </citation>
    <scope>NUCLEOTIDE SEQUENCE</scope>
    <source>
        <strain evidence="1">Stenotrophomonas_maltophilia_2021CK-00905</strain>
    </source>
</reference>
<evidence type="ECO:0000313" key="1">
    <source>
        <dbReference type="EMBL" id="EKT4439476.1"/>
    </source>
</evidence>
<protein>
    <submittedName>
        <fullName evidence="1">Uncharacterized protein</fullName>
    </submittedName>
</protein>
<dbReference type="AlphaFoldDB" id="A0AAI9C7G2"/>
<dbReference type="EMBL" id="ABLOMU010000001">
    <property type="protein sequence ID" value="EKT4439476.1"/>
    <property type="molecule type" value="Genomic_DNA"/>
</dbReference>
<dbReference type="RefSeq" id="WP_182681045.1">
    <property type="nucleotide sequence ID" value="NZ_JAKJRK010000010.1"/>
</dbReference>
<accession>A0AAI9C7G2</accession>
<sequence length="70" mass="8221">MENYEEDWWDDLIAAERFAIYKVDGGVQMVLHHDFDDSTVELHTIDDVLYHLRKALERGLTVSINVEKQS</sequence>
<dbReference type="Proteomes" id="UP001214521">
    <property type="component" value="Unassembled WGS sequence"/>
</dbReference>
<name>A0AAI9C7G2_STEMA</name>